<dbReference type="EMBL" id="CAJRST010038888">
    <property type="protein sequence ID" value="CAG6015596.1"/>
    <property type="molecule type" value="Genomic_DNA"/>
</dbReference>
<reference evidence="2" key="1">
    <citation type="submission" date="2021-05" db="EMBL/GenBank/DDBJ databases">
        <authorList>
            <person name="Tigano A."/>
        </authorList>
    </citation>
    <scope>NUCLEOTIDE SEQUENCE</scope>
</reference>
<evidence type="ECO:0000256" key="1">
    <source>
        <dbReference type="SAM" id="MobiDB-lite"/>
    </source>
</evidence>
<dbReference type="AlphaFoldDB" id="A0A8S4BUM5"/>
<name>A0A8S4BUM5_9TELE</name>
<protein>
    <submittedName>
        <fullName evidence="2">(Atlantic silverside) hypothetical protein</fullName>
    </submittedName>
</protein>
<evidence type="ECO:0000313" key="3">
    <source>
        <dbReference type="Proteomes" id="UP000677803"/>
    </source>
</evidence>
<feature type="compositionally biased region" description="Polar residues" evidence="1">
    <location>
        <begin position="219"/>
        <end position="231"/>
    </location>
</feature>
<proteinExistence type="predicted"/>
<feature type="compositionally biased region" description="Polar residues" evidence="1">
    <location>
        <begin position="190"/>
        <end position="203"/>
    </location>
</feature>
<dbReference type="Proteomes" id="UP000677803">
    <property type="component" value="Unassembled WGS sequence"/>
</dbReference>
<dbReference type="OrthoDB" id="10040207at2759"/>
<sequence length="332" mass="37726">MKRTAYLNDQRDKATRTATMREHPYASHISRFAVFPSFSSPDDPQTGQTKPVKEEDQGFYPTPSKIIHPNPRLRDWNLTLSERTSNMLKNLERTQWITSYQMQYSGLGAAIPMKIDDFKEKMCNFIGMDSHSATQQAQSKISVYEGRQRENCSVWSDEHLMREPEPQNIQKADASQIANPERWPNLDSGPYSQTELKSNSRPVHQQVVDLSRAKMANFTRRQTSSKSNTGLRSEASSDEEGKTERREPTLVFSNPCILPYIQQGSRSARRTGTVATIRGDLSLLDMQNSFSKSEAHRNFNTSVTRAAANLRDNVVSGKKHNFFGINCNNIRG</sequence>
<dbReference type="Pfam" id="PF15093">
    <property type="entry name" value="SPMIP4-like"/>
    <property type="match status" value="2"/>
</dbReference>
<feature type="region of interest" description="Disordered" evidence="1">
    <location>
        <begin position="168"/>
        <end position="249"/>
    </location>
</feature>
<comment type="caution">
    <text evidence="2">The sequence shown here is derived from an EMBL/GenBank/DDBJ whole genome shotgun (WGS) entry which is preliminary data.</text>
</comment>
<keyword evidence="3" id="KW-1185">Reference proteome</keyword>
<feature type="region of interest" description="Disordered" evidence="1">
    <location>
        <begin position="36"/>
        <end position="66"/>
    </location>
</feature>
<feature type="compositionally biased region" description="Polar residues" evidence="1">
    <location>
        <begin position="37"/>
        <end position="49"/>
    </location>
</feature>
<feature type="compositionally biased region" description="Basic and acidic residues" evidence="1">
    <location>
        <begin position="239"/>
        <end position="248"/>
    </location>
</feature>
<dbReference type="PANTHER" id="PTHR31393">
    <property type="entry name" value="C5ORF31"/>
    <property type="match status" value="1"/>
</dbReference>
<organism evidence="2 3">
    <name type="scientific">Menidia menidia</name>
    <name type="common">Atlantic silverside</name>
    <dbReference type="NCBI Taxonomy" id="238744"/>
    <lineage>
        <taxon>Eukaryota</taxon>
        <taxon>Metazoa</taxon>
        <taxon>Chordata</taxon>
        <taxon>Craniata</taxon>
        <taxon>Vertebrata</taxon>
        <taxon>Euteleostomi</taxon>
        <taxon>Actinopterygii</taxon>
        <taxon>Neopterygii</taxon>
        <taxon>Teleostei</taxon>
        <taxon>Neoteleostei</taxon>
        <taxon>Acanthomorphata</taxon>
        <taxon>Ovalentaria</taxon>
        <taxon>Atherinomorphae</taxon>
        <taxon>Atheriniformes</taxon>
        <taxon>Atherinopsidae</taxon>
        <taxon>Menidiinae</taxon>
        <taxon>Menidia</taxon>
    </lineage>
</organism>
<dbReference type="PANTHER" id="PTHR31393:SF2">
    <property type="entry name" value="CHROMOSOME 7 OPEN READING FRAME 31"/>
    <property type="match status" value="1"/>
</dbReference>
<evidence type="ECO:0000313" key="2">
    <source>
        <dbReference type="EMBL" id="CAG6015596.1"/>
    </source>
</evidence>
<dbReference type="InterPro" id="IPR027886">
    <property type="entry name" value="SPMIP4"/>
</dbReference>
<accession>A0A8S4BUM5</accession>
<dbReference type="GO" id="GO:0005813">
    <property type="term" value="C:centrosome"/>
    <property type="evidence" value="ECO:0007669"/>
    <property type="project" value="TreeGrafter"/>
</dbReference>
<gene>
    <name evidence="2" type="ORF">MMEN_LOCUS19692</name>
</gene>